<dbReference type="Ensembl" id="ENSFHET00000004475.1">
    <property type="protein sequence ID" value="ENSFHEP00000025737.1"/>
    <property type="gene ID" value="ENSFHEG00000008131.1"/>
</dbReference>
<keyword evidence="4" id="KW-1185">Reference proteome</keyword>
<evidence type="ECO:0000256" key="1">
    <source>
        <dbReference type="ARBA" id="ARBA00010381"/>
    </source>
</evidence>
<dbReference type="Gene3D" id="3.30.300.130">
    <property type="entry name" value="Fe-S cluster assembly (FSCA)"/>
    <property type="match status" value="1"/>
</dbReference>
<evidence type="ECO:0000256" key="2">
    <source>
        <dbReference type="ARBA" id="ARBA00022829"/>
    </source>
</evidence>
<sequence length="109" mass="12299">DRAQRCMGTKALRATGDFGNQTSGHREREEKEAGYLGSYCVMSAGLCIQVKLQRCLPFKHKLEIYISEGTHSIEEDINKQINDKERIAAAMENPNLREIVEQCVAEPDD</sequence>
<evidence type="ECO:0000313" key="3">
    <source>
        <dbReference type="Ensembl" id="ENSFHEP00000025737.1"/>
    </source>
</evidence>
<comment type="similarity">
    <text evidence="1">Belongs to the MIP18 family.</text>
</comment>
<evidence type="ECO:0000313" key="4">
    <source>
        <dbReference type="Proteomes" id="UP000265000"/>
    </source>
</evidence>
<dbReference type="Gene3D" id="6.10.250.1280">
    <property type="match status" value="1"/>
</dbReference>
<organism evidence="3 4">
    <name type="scientific">Fundulus heteroclitus</name>
    <name type="common">Killifish</name>
    <name type="synonym">Mummichog</name>
    <dbReference type="NCBI Taxonomy" id="8078"/>
    <lineage>
        <taxon>Eukaryota</taxon>
        <taxon>Metazoa</taxon>
        <taxon>Chordata</taxon>
        <taxon>Craniata</taxon>
        <taxon>Vertebrata</taxon>
        <taxon>Euteleostomi</taxon>
        <taxon>Actinopterygii</taxon>
        <taxon>Neopterygii</taxon>
        <taxon>Teleostei</taxon>
        <taxon>Neoteleostei</taxon>
        <taxon>Acanthomorphata</taxon>
        <taxon>Ovalentaria</taxon>
        <taxon>Atherinomorphae</taxon>
        <taxon>Cyprinodontiformes</taxon>
        <taxon>Fundulidae</taxon>
        <taxon>Fundulus</taxon>
    </lineage>
</organism>
<dbReference type="AlphaFoldDB" id="A0A3Q2QGX0"/>
<dbReference type="InterPro" id="IPR039796">
    <property type="entry name" value="MIP18"/>
</dbReference>
<dbReference type="PANTHER" id="PTHR12377:SF2">
    <property type="entry name" value="CYTOSOLIC IRON-SULFUR ASSEMBLY COMPONENT 2A"/>
    <property type="match status" value="1"/>
</dbReference>
<proteinExistence type="inferred from homology"/>
<protein>
    <submittedName>
        <fullName evidence="3">Cytosolic iron-sulfur assembly component 2A</fullName>
    </submittedName>
</protein>
<accession>A0A3Q2QGX0</accession>
<dbReference type="GeneTree" id="ENSGT00390000017697"/>
<name>A0A3Q2QGX0_FUNHE</name>
<dbReference type="STRING" id="8078.ENSFHEP00000025737"/>
<reference evidence="3" key="1">
    <citation type="submission" date="2025-08" db="UniProtKB">
        <authorList>
            <consortium name="Ensembl"/>
        </authorList>
    </citation>
    <scope>IDENTIFICATION</scope>
</reference>
<reference evidence="3" key="2">
    <citation type="submission" date="2025-09" db="UniProtKB">
        <authorList>
            <consortium name="Ensembl"/>
        </authorList>
    </citation>
    <scope>IDENTIFICATION</scope>
</reference>
<dbReference type="GO" id="GO:0051604">
    <property type="term" value="P:protein maturation"/>
    <property type="evidence" value="ECO:0007669"/>
    <property type="project" value="InterPro"/>
</dbReference>
<dbReference type="InterPro" id="IPR034904">
    <property type="entry name" value="FSCA_dom_sf"/>
</dbReference>
<dbReference type="PANTHER" id="PTHR12377">
    <property type="entry name" value="CYTOSOLIC IRON-SULFUR ASSEMBLY COMPONENT 2B-RELATED"/>
    <property type="match status" value="1"/>
</dbReference>
<dbReference type="GO" id="GO:0007059">
    <property type="term" value="P:chromosome segregation"/>
    <property type="evidence" value="ECO:0007669"/>
    <property type="project" value="UniProtKB-KW"/>
</dbReference>
<dbReference type="Proteomes" id="UP000265000">
    <property type="component" value="Unplaced"/>
</dbReference>
<keyword evidence="2" id="KW-0159">Chromosome partition</keyword>